<gene>
    <name evidence="3" type="ORF">SOIL9_37600</name>
</gene>
<dbReference type="PRINTS" id="PR01217">
    <property type="entry name" value="PRICHEXTENSN"/>
</dbReference>
<keyword evidence="2" id="KW-0812">Transmembrane</keyword>
<organism evidence="3 4">
    <name type="scientific">Gemmata massiliana</name>
    <dbReference type="NCBI Taxonomy" id="1210884"/>
    <lineage>
        <taxon>Bacteria</taxon>
        <taxon>Pseudomonadati</taxon>
        <taxon>Planctomycetota</taxon>
        <taxon>Planctomycetia</taxon>
        <taxon>Gemmatales</taxon>
        <taxon>Gemmataceae</taxon>
        <taxon>Gemmata</taxon>
    </lineage>
</organism>
<evidence type="ECO:0000313" key="4">
    <source>
        <dbReference type="Proteomes" id="UP000464178"/>
    </source>
</evidence>
<keyword evidence="2" id="KW-1133">Transmembrane helix</keyword>
<feature type="compositionally biased region" description="Basic and acidic residues" evidence="1">
    <location>
        <begin position="216"/>
        <end position="236"/>
    </location>
</feature>
<feature type="transmembrane region" description="Helical" evidence="2">
    <location>
        <begin position="250"/>
        <end position="270"/>
    </location>
</feature>
<evidence type="ECO:0000256" key="2">
    <source>
        <dbReference type="SAM" id="Phobius"/>
    </source>
</evidence>
<dbReference type="KEGG" id="gms:SOIL9_37600"/>
<feature type="region of interest" description="Disordered" evidence="1">
    <location>
        <begin position="25"/>
        <end position="245"/>
    </location>
</feature>
<protein>
    <submittedName>
        <fullName evidence="3">Uncharacterized protein</fullName>
    </submittedName>
</protein>
<feature type="compositionally biased region" description="Pro residues" evidence="1">
    <location>
        <begin position="138"/>
        <end position="150"/>
    </location>
</feature>
<feature type="compositionally biased region" description="Low complexity" evidence="1">
    <location>
        <begin position="193"/>
        <end position="215"/>
    </location>
</feature>
<dbReference type="Proteomes" id="UP000464178">
    <property type="component" value="Chromosome"/>
</dbReference>
<reference evidence="3 4" key="1">
    <citation type="submission" date="2019-05" db="EMBL/GenBank/DDBJ databases">
        <authorList>
            <consortium name="Science for Life Laboratories"/>
        </authorList>
    </citation>
    <scope>NUCLEOTIDE SEQUENCE [LARGE SCALE GENOMIC DNA]</scope>
    <source>
        <strain evidence="3">Soil9</strain>
    </source>
</reference>
<proteinExistence type="predicted"/>
<evidence type="ECO:0000256" key="1">
    <source>
        <dbReference type="SAM" id="MobiDB-lite"/>
    </source>
</evidence>
<sequence>MGVHTELLGRQVRCPHCKRVVIAPAAAGTPSAPPPPEPEIRPFNIPQKEGADSILSESDESDDEVFISPANTPTRPILFPSPQQSSEPESDPAPEPGATASAGLKLFPESSDSLPDPAPQTLVTGPEPGRHASAFSAPPVPEPKPEPPSPLTSLNPDPEREDTLPPPSDSPRPDEANPFTGFEPDPLPLPFVKAPKAPELPAPSAAPSEPAPSKKSLLDEAPTDREEKPARAERSRPTPVAASSRAKSTVLVLLAGYALVVTMLAVYGLFFKSRGVPETGHPLSTIPDTFGEFDPVSRKKVTKLDFPVDGELPTAQRAQLGGKITIGQLEVEPVRVQKRPLQMILEGTDEKDKQTLRAGTALVMTIAIKNLSSDTPIYPMDPAFLRRASKDDQPITRLVIGHKVFAGGEIEWPLPGRFKKKIEVQQGNDAKILEPRHSQEYIVFTEANPDLIKAAESTREALQWRVQVRRGLIDYKGKEVPVTAVIGVDFKASDIRGMD</sequence>
<keyword evidence="4" id="KW-1185">Reference proteome</keyword>
<keyword evidence="2" id="KW-0472">Membrane</keyword>
<dbReference type="EMBL" id="LR593886">
    <property type="protein sequence ID" value="VTR93954.1"/>
    <property type="molecule type" value="Genomic_DNA"/>
</dbReference>
<dbReference type="AlphaFoldDB" id="A0A6P2D1H0"/>
<accession>A0A6P2D1H0</accession>
<evidence type="ECO:0000313" key="3">
    <source>
        <dbReference type="EMBL" id="VTR93954.1"/>
    </source>
</evidence>
<name>A0A6P2D1H0_9BACT</name>